<dbReference type="AlphaFoldDB" id="A0AAD9QTI4"/>
<sequence length="196" mass="22498">MSLVRQAMLSQLTLLTLFLGLYGLLLPTAGANEITELEDKVELEVRDYCPPGYWCRKKRVLDSAMCPNGFVCHSKRSAESDDCPPGYWCRRSDLVVEDETDPKECQEEQWCKGKDPVSEGRRSFCPPGYWCRKKRNMEVLSKRKCPAAFHCANDEQEDDANCPPGYWCKKKRNVIQSATEKDKCRRGTWCKKANLS</sequence>
<reference evidence="2" key="2">
    <citation type="journal article" date="2023" name="Science">
        <title>Genomic signatures of disease resistance in endangered staghorn corals.</title>
        <authorList>
            <person name="Vollmer S.V."/>
            <person name="Selwyn J.D."/>
            <person name="Despard B.A."/>
            <person name="Roesel C.L."/>
        </authorList>
    </citation>
    <scope>NUCLEOTIDE SEQUENCE</scope>
    <source>
        <strain evidence="2">K2</strain>
    </source>
</reference>
<evidence type="ECO:0000313" key="3">
    <source>
        <dbReference type="Proteomes" id="UP001249851"/>
    </source>
</evidence>
<reference evidence="2" key="1">
    <citation type="journal article" date="2023" name="G3 (Bethesda)">
        <title>Whole genome assembly and annotation of the endangered Caribbean coral Acropora cervicornis.</title>
        <authorList>
            <person name="Selwyn J.D."/>
            <person name="Vollmer S.V."/>
        </authorList>
    </citation>
    <scope>NUCLEOTIDE SEQUENCE</scope>
    <source>
        <strain evidence="2">K2</strain>
    </source>
</reference>
<comment type="caution">
    <text evidence="2">The sequence shown here is derived from an EMBL/GenBank/DDBJ whole genome shotgun (WGS) entry which is preliminary data.</text>
</comment>
<accession>A0AAD9QTI4</accession>
<protein>
    <submittedName>
        <fullName evidence="2">Uncharacterized protein</fullName>
    </submittedName>
</protein>
<name>A0AAD9QTI4_ACRCE</name>
<dbReference type="Proteomes" id="UP001249851">
    <property type="component" value="Unassembled WGS sequence"/>
</dbReference>
<dbReference type="EMBL" id="JARQWQ010000015">
    <property type="protein sequence ID" value="KAK2567120.1"/>
    <property type="molecule type" value="Genomic_DNA"/>
</dbReference>
<organism evidence="2 3">
    <name type="scientific">Acropora cervicornis</name>
    <name type="common">Staghorn coral</name>
    <dbReference type="NCBI Taxonomy" id="6130"/>
    <lineage>
        <taxon>Eukaryota</taxon>
        <taxon>Metazoa</taxon>
        <taxon>Cnidaria</taxon>
        <taxon>Anthozoa</taxon>
        <taxon>Hexacorallia</taxon>
        <taxon>Scleractinia</taxon>
        <taxon>Astrocoeniina</taxon>
        <taxon>Acroporidae</taxon>
        <taxon>Acropora</taxon>
    </lineage>
</organism>
<feature type="chain" id="PRO_5042251623" evidence="1">
    <location>
        <begin position="32"/>
        <end position="196"/>
    </location>
</feature>
<feature type="signal peptide" evidence="1">
    <location>
        <begin position="1"/>
        <end position="31"/>
    </location>
</feature>
<evidence type="ECO:0000313" key="2">
    <source>
        <dbReference type="EMBL" id="KAK2567120.1"/>
    </source>
</evidence>
<evidence type="ECO:0000256" key="1">
    <source>
        <dbReference type="SAM" id="SignalP"/>
    </source>
</evidence>
<keyword evidence="3" id="KW-1185">Reference proteome</keyword>
<proteinExistence type="predicted"/>
<gene>
    <name evidence="2" type="ORF">P5673_008919</name>
</gene>
<keyword evidence="1" id="KW-0732">Signal</keyword>